<feature type="transmembrane region" description="Helical" evidence="5">
    <location>
        <begin position="261"/>
        <end position="290"/>
    </location>
</feature>
<feature type="domain" description="Major facilitator superfamily (MFS) profile" evidence="6">
    <location>
        <begin position="118"/>
        <end position="617"/>
    </location>
</feature>
<dbReference type="SUPFAM" id="SSF103473">
    <property type="entry name" value="MFS general substrate transporter"/>
    <property type="match status" value="1"/>
</dbReference>
<feature type="transmembrane region" description="Helical" evidence="5">
    <location>
        <begin position="527"/>
        <end position="550"/>
    </location>
</feature>
<protein>
    <recommendedName>
        <fullName evidence="6">Major facilitator superfamily (MFS) profile domain-containing protein</fullName>
    </recommendedName>
</protein>
<sequence length="637" mass="69820">MLGSLQICSTRTKTVKAVKLAREGAAIASSQYAHSLTTPTTTSNLLPPWRRRTLFEPDHTRFENQTSSFNYQDHQDHQDCHMDAYQEKGALATYEQDERAKQRRWAPTFAELKLLLIASLLTSSRFFVDSYDLFIVNLALPAISLISFGTPSSSPPQVVLKAGVFKAAANIGAPVGQLMFGTLSDIYGRKAIYGKEMMVIIVATILAISPPSVGEHGFTGVDLFTWLTVWRVILGIGVGGDYPMSANAIGDRANLHRRGTLLVFIFAAQGWGQFACAIVTLIVLACFRTGIQDHGNYGQFNAVWRILFGVILVPCFITLIQRLRLPESTKFKAVQEMRADKENRILNADDPKAELQARTADPAEGDDSTHSQEKDLEIAPAPKVEQPQPSPDDGKAAKAVWQDKMGALGEFLEYYKEWRHLKGLIGTAGCWFLLDIAFYGISLNQSVVIDAAGLVNKNDEPFKYIWDNTVANLIITCAGLLPGYYVAMVSIEYVGRKWLQFGGFLLSALFLGIIAGAFDYLEAHSASFFACFALLQFSFNLGANSTSFVYPAELAPTRVKGFSHGLSAACGKCGAIIAALGFGEASKHIGTDNTLWILFAICIAGAALTLLLPETKGRDADVIDMEERREAHAKQMQ</sequence>
<comment type="subcellular location">
    <subcellularLocation>
        <location evidence="1">Membrane</location>
        <topology evidence="1">Multi-pass membrane protein</topology>
    </subcellularLocation>
</comment>
<dbReference type="InterPro" id="IPR036259">
    <property type="entry name" value="MFS_trans_sf"/>
</dbReference>
<dbReference type="EMBL" id="SPNW01000070">
    <property type="protein sequence ID" value="TIA86947.1"/>
    <property type="molecule type" value="Genomic_DNA"/>
</dbReference>
<accession>A0A4T0FF58</accession>
<dbReference type="PANTHER" id="PTHR24064">
    <property type="entry name" value="SOLUTE CARRIER FAMILY 22 MEMBER"/>
    <property type="match status" value="1"/>
</dbReference>
<dbReference type="PROSITE" id="PS50850">
    <property type="entry name" value="MFS"/>
    <property type="match status" value="1"/>
</dbReference>
<organism evidence="7 8">
    <name type="scientific">Wallemia hederae</name>
    <dbReference type="NCBI Taxonomy" id="1540922"/>
    <lineage>
        <taxon>Eukaryota</taxon>
        <taxon>Fungi</taxon>
        <taxon>Dikarya</taxon>
        <taxon>Basidiomycota</taxon>
        <taxon>Wallemiomycotina</taxon>
        <taxon>Wallemiomycetes</taxon>
        <taxon>Wallemiales</taxon>
        <taxon>Wallemiaceae</taxon>
        <taxon>Wallemia</taxon>
    </lineage>
</organism>
<feature type="transmembrane region" description="Helical" evidence="5">
    <location>
        <begin position="192"/>
        <end position="211"/>
    </location>
</feature>
<dbReference type="AlphaFoldDB" id="A0A4T0FF58"/>
<dbReference type="CDD" id="cd17364">
    <property type="entry name" value="MFS_PhT"/>
    <property type="match status" value="1"/>
</dbReference>
<keyword evidence="4 5" id="KW-0472">Membrane</keyword>
<dbReference type="InterPro" id="IPR005828">
    <property type="entry name" value="MFS_sugar_transport-like"/>
</dbReference>
<evidence type="ECO:0000259" key="6">
    <source>
        <dbReference type="PROSITE" id="PS50850"/>
    </source>
</evidence>
<feature type="transmembrane region" description="Helical" evidence="5">
    <location>
        <begin position="594"/>
        <end position="612"/>
    </location>
</feature>
<evidence type="ECO:0000256" key="2">
    <source>
        <dbReference type="ARBA" id="ARBA00022692"/>
    </source>
</evidence>
<evidence type="ECO:0000256" key="5">
    <source>
        <dbReference type="SAM" id="Phobius"/>
    </source>
</evidence>
<keyword evidence="2 5" id="KW-0812">Transmembrane</keyword>
<comment type="caution">
    <text evidence="7">The sequence shown here is derived from an EMBL/GenBank/DDBJ whole genome shotgun (WGS) entry which is preliminary data.</text>
</comment>
<feature type="transmembrane region" description="Helical" evidence="5">
    <location>
        <begin position="223"/>
        <end position="240"/>
    </location>
</feature>
<feature type="transmembrane region" description="Helical" evidence="5">
    <location>
        <begin position="424"/>
        <end position="444"/>
    </location>
</feature>
<keyword evidence="3 5" id="KW-1133">Transmembrane helix</keyword>
<dbReference type="Pfam" id="PF00083">
    <property type="entry name" value="Sugar_tr"/>
    <property type="match status" value="2"/>
</dbReference>
<dbReference type="InterPro" id="IPR005829">
    <property type="entry name" value="Sugar_transporter_CS"/>
</dbReference>
<dbReference type="PROSITE" id="PS00216">
    <property type="entry name" value="SUGAR_TRANSPORT_1"/>
    <property type="match status" value="1"/>
</dbReference>
<gene>
    <name evidence="7" type="ORF">E3P99_03500</name>
</gene>
<feature type="transmembrane region" description="Helical" evidence="5">
    <location>
        <begin position="134"/>
        <end position="151"/>
    </location>
</feature>
<feature type="transmembrane region" description="Helical" evidence="5">
    <location>
        <begin position="464"/>
        <end position="486"/>
    </location>
</feature>
<feature type="transmembrane region" description="Helical" evidence="5">
    <location>
        <begin position="562"/>
        <end position="582"/>
    </location>
</feature>
<evidence type="ECO:0000256" key="1">
    <source>
        <dbReference type="ARBA" id="ARBA00004141"/>
    </source>
</evidence>
<keyword evidence="8" id="KW-1185">Reference proteome</keyword>
<evidence type="ECO:0000256" key="3">
    <source>
        <dbReference type="ARBA" id="ARBA00022989"/>
    </source>
</evidence>
<name>A0A4T0FF58_9BASI</name>
<evidence type="ECO:0000313" key="7">
    <source>
        <dbReference type="EMBL" id="TIA86947.1"/>
    </source>
</evidence>
<feature type="transmembrane region" description="Helical" evidence="5">
    <location>
        <begin position="498"/>
        <end position="521"/>
    </location>
</feature>
<dbReference type="Proteomes" id="UP000310189">
    <property type="component" value="Unassembled WGS sequence"/>
</dbReference>
<proteinExistence type="predicted"/>
<evidence type="ECO:0000313" key="8">
    <source>
        <dbReference type="Proteomes" id="UP000310189"/>
    </source>
</evidence>
<reference evidence="7 8" key="1">
    <citation type="submission" date="2019-03" db="EMBL/GenBank/DDBJ databases">
        <title>Sequencing 23 genomes of Wallemia ichthyophaga.</title>
        <authorList>
            <person name="Gostincar C."/>
        </authorList>
    </citation>
    <scope>NUCLEOTIDE SEQUENCE [LARGE SCALE GENOMIC DNA]</scope>
    <source>
        <strain evidence="7 8">EXF-5753</strain>
    </source>
</reference>
<dbReference type="GO" id="GO:0022857">
    <property type="term" value="F:transmembrane transporter activity"/>
    <property type="evidence" value="ECO:0007669"/>
    <property type="project" value="InterPro"/>
</dbReference>
<evidence type="ECO:0000256" key="4">
    <source>
        <dbReference type="ARBA" id="ARBA00023136"/>
    </source>
</evidence>
<dbReference type="InterPro" id="IPR020846">
    <property type="entry name" value="MFS_dom"/>
</dbReference>
<dbReference type="GO" id="GO:0016020">
    <property type="term" value="C:membrane"/>
    <property type="evidence" value="ECO:0007669"/>
    <property type="project" value="UniProtKB-SubCell"/>
</dbReference>
<dbReference type="OrthoDB" id="433512at2759"/>
<feature type="transmembrane region" description="Helical" evidence="5">
    <location>
        <begin position="302"/>
        <end position="320"/>
    </location>
</feature>
<dbReference type="Gene3D" id="1.20.1250.20">
    <property type="entry name" value="MFS general substrate transporter like domains"/>
    <property type="match status" value="2"/>
</dbReference>